<dbReference type="InterPro" id="IPR031165">
    <property type="entry name" value="GNAT_YJDJ"/>
</dbReference>
<reference evidence="3 4" key="1">
    <citation type="submission" date="2020-11" db="EMBL/GenBank/DDBJ databases">
        <title>WGS of Herminiimonas contaminans strain Marseille-Q4544 isolated from planarians Schmidtea mediterranea.</title>
        <authorList>
            <person name="Kangale L."/>
        </authorList>
    </citation>
    <scope>NUCLEOTIDE SEQUENCE [LARGE SCALE GENOMIC DNA]</scope>
    <source>
        <strain evidence="3 4">Marseille-Q4544</strain>
    </source>
</reference>
<dbReference type="SUPFAM" id="SSF55729">
    <property type="entry name" value="Acyl-CoA N-acyltransferases (Nat)"/>
    <property type="match status" value="1"/>
</dbReference>
<feature type="domain" description="N-acetyltransferase" evidence="1">
    <location>
        <begin position="1"/>
        <end position="111"/>
    </location>
</feature>
<organism evidence="3 4">
    <name type="scientific">Herminiimonas contaminans</name>
    <dbReference type="NCBI Taxonomy" id="1111140"/>
    <lineage>
        <taxon>Bacteria</taxon>
        <taxon>Pseudomonadati</taxon>
        <taxon>Pseudomonadota</taxon>
        <taxon>Betaproteobacteria</taxon>
        <taxon>Burkholderiales</taxon>
        <taxon>Oxalobacteraceae</taxon>
        <taxon>Herminiimonas</taxon>
    </lineage>
</organism>
<comment type="caution">
    <text evidence="3">The sequence shown here is derived from an EMBL/GenBank/DDBJ whole genome shotgun (WGS) entry which is preliminary data.</text>
</comment>
<dbReference type="PANTHER" id="PTHR31435">
    <property type="entry name" value="PROTEIN NATD1"/>
    <property type="match status" value="1"/>
</dbReference>
<protein>
    <submittedName>
        <fullName evidence="3">N-acetyltransferase</fullName>
    </submittedName>
</protein>
<dbReference type="Proteomes" id="UP000657372">
    <property type="component" value="Unassembled WGS sequence"/>
</dbReference>
<gene>
    <name evidence="3" type="ORF">IXC47_14310</name>
</gene>
<feature type="domain" description="N-acetyltransferase" evidence="2">
    <location>
        <begin position="13"/>
        <end position="99"/>
    </location>
</feature>
<evidence type="ECO:0000259" key="2">
    <source>
        <dbReference type="PROSITE" id="PS51729"/>
    </source>
</evidence>
<dbReference type="Gene3D" id="3.40.630.30">
    <property type="match status" value="1"/>
</dbReference>
<dbReference type="PROSITE" id="PS51186">
    <property type="entry name" value="GNAT"/>
    <property type="match status" value="1"/>
</dbReference>
<dbReference type="Pfam" id="PF14542">
    <property type="entry name" value="Acetyltransf_CG"/>
    <property type="match status" value="1"/>
</dbReference>
<dbReference type="InterPro" id="IPR000182">
    <property type="entry name" value="GNAT_dom"/>
</dbReference>
<dbReference type="InterPro" id="IPR016181">
    <property type="entry name" value="Acyl_CoA_acyltransferase"/>
</dbReference>
<dbReference type="InterPro" id="IPR045057">
    <property type="entry name" value="Gcn5-rel_NAT"/>
</dbReference>
<proteinExistence type="predicted"/>
<sequence length="111" mass="12843">MLYAAGMKLVPFNEDTILQRYEWRDEDRLIGFIDYYVFDQVCMIMHTEVSPELGGQGYGSRMAARAIEHVQTLGKRIVPICGFFINYLRKNPQHHALVSAESRRIFSIGFP</sequence>
<name>A0ABS0EXP3_9BURK</name>
<dbReference type="PROSITE" id="PS51729">
    <property type="entry name" value="GNAT_YJDJ"/>
    <property type="match status" value="1"/>
</dbReference>
<accession>A0ABS0EXP3</accession>
<dbReference type="PANTHER" id="PTHR31435:SF10">
    <property type="entry name" value="BSR4717 PROTEIN"/>
    <property type="match status" value="1"/>
</dbReference>
<evidence type="ECO:0000259" key="1">
    <source>
        <dbReference type="PROSITE" id="PS51186"/>
    </source>
</evidence>
<dbReference type="CDD" id="cd04301">
    <property type="entry name" value="NAT_SF"/>
    <property type="match status" value="1"/>
</dbReference>
<evidence type="ECO:0000313" key="3">
    <source>
        <dbReference type="EMBL" id="MBF8178859.1"/>
    </source>
</evidence>
<keyword evidence="4" id="KW-1185">Reference proteome</keyword>
<dbReference type="EMBL" id="JADOEL010000012">
    <property type="protein sequence ID" value="MBF8178859.1"/>
    <property type="molecule type" value="Genomic_DNA"/>
</dbReference>
<evidence type="ECO:0000313" key="4">
    <source>
        <dbReference type="Proteomes" id="UP000657372"/>
    </source>
</evidence>